<gene>
    <name evidence="1" type="ORF">ENP34_01690</name>
</gene>
<evidence type="ECO:0000313" key="1">
    <source>
        <dbReference type="EMBL" id="HEG90149.1"/>
    </source>
</evidence>
<dbReference type="AlphaFoldDB" id="A0A831TFF6"/>
<dbReference type="EMBL" id="DSIY01000038">
    <property type="protein sequence ID" value="HEG90149.1"/>
    <property type="molecule type" value="Genomic_DNA"/>
</dbReference>
<reference evidence="1" key="1">
    <citation type="journal article" date="2020" name="mSystems">
        <title>Genome- and Community-Level Interaction Insights into Carbon Utilization and Element Cycling Functions of Hydrothermarchaeota in Hydrothermal Sediment.</title>
        <authorList>
            <person name="Zhou Z."/>
            <person name="Liu Y."/>
            <person name="Xu W."/>
            <person name="Pan J."/>
            <person name="Luo Z.H."/>
            <person name="Li M."/>
        </authorList>
    </citation>
    <scope>NUCLEOTIDE SEQUENCE [LARGE SCALE GENOMIC DNA]</scope>
    <source>
        <strain evidence="1">SpSt-210</strain>
    </source>
</reference>
<comment type="caution">
    <text evidence="1">The sequence shown here is derived from an EMBL/GenBank/DDBJ whole genome shotgun (WGS) entry which is preliminary data.</text>
</comment>
<organism evidence="1">
    <name type="scientific">Thermorudis peleae</name>
    <dbReference type="NCBI Taxonomy" id="1382356"/>
    <lineage>
        <taxon>Bacteria</taxon>
        <taxon>Pseudomonadati</taxon>
        <taxon>Thermomicrobiota</taxon>
        <taxon>Thermomicrobia</taxon>
        <taxon>Thermomicrobia incertae sedis</taxon>
        <taxon>Thermorudis</taxon>
    </lineage>
</organism>
<name>A0A831TFF6_9BACT</name>
<protein>
    <submittedName>
        <fullName evidence="1">Uncharacterized protein</fullName>
    </submittedName>
</protein>
<accession>A0A831TFF6</accession>
<sequence length="119" mass="13296">MCTLCAIMAEADHWSDFRAAASPSHHRHVSLEDHLARRGERLRDRARRARLASLILRPWRISVSDWEGGMYLLRTLTGKHGIAPNLQSLWVVAEELAGVPIDPLEPGYLAFLTSDAPSS</sequence>
<proteinExistence type="predicted"/>